<dbReference type="SUPFAM" id="SSF48452">
    <property type="entry name" value="TPR-like"/>
    <property type="match status" value="1"/>
</dbReference>
<accession>B3T1Y7</accession>
<dbReference type="InterPro" id="IPR011990">
    <property type="entry name" value="TPR-like_helical_dom_sf"/>
</dbReference>
<dbReference type="Gene3D" id="3.40.50.300">
    <property type="entry name" value="P-loop containing nucleotide triphosphate hydrolases"/>
    <property type="match status" value="1"/>
</dbReference>
<dbReference type="Pfam" id="PF13181">
    <property type="entry name" value="TPR_8"/>
    <property type="match status" value="1"/>
</dbReference>
<dbReference type="Pfam" id="PF13469">
    <property type="entry name" value="Sulfotransfer_3"/>
    <property type="match status" value="1"/>
</dbReference>
<dbReference type="Pfam" id="PF14559">
    <property type="entry name" value="TPR_19"/>
    <property type="match status" value="1"/>
</dbReference>
<dbReference type="PROSITE" id="PS50293">
    <property type="entry name" value="TPR_REGION"/>
    <property type="match status" value="2"/>
</dbReference>
<dbReference type="PANTHER" id="PTHR44366">
    <property type="entry name" value="UDP-N-ACETYLGLUCOSAMINE--PEPTIDE N-ACETYLGLUCOSAMINYLTRANSFERASE 110 KDA SUBUNIT"/>
    <property type="match status" value="1"/>
</dbReference>
<dbReference type="EMBL" id="EU016580">
    <property type="protein sequence ID" value="ABZ06596.1"/>
    <property type="molecule type" value="Genomic_DNA"/>
</dbReference>
<name>B3T1Y7_9ZZZZ</name>
<dbReference type="Pfam" id="PF00515">
    <property type="entry name" value="TPR_1"/>
    <property type="match status" value="1"/>
</dbReference>
<dbReference type="AlphaFoldDB" id="B3T1Y7"/>
<dbReference type="InterPro" id="IPR019734">
    <property type="entry name" value="TPR_rpt"/>
</dbReference>
<dbReference type="SUPFAM" id="SSF52540">
    <property type="entry name" value="P-loop containing nucleoside triphosphate hydrolases"/>
    <property type="match status" value="1"/>
</dbReference>
<dbReference type="Gene3D" id="1.25.40.10">
    <property type="entry name" value="Tetratricopeptide repeat domain"/>
    <property type="match status" value="1"/>
</dbReference>
<dbReference type="PROSITE" id="PS50005">
    <property type="entry name" value="TPR"/>
    <property type="match status" value="3"/>
</dbReference>
<protein>
    <submittedName>
        <fullName evidence="1">Putative TPR domain protein</fullName>
    </submittedName>
</protein>
<gene>
    <name evidence="1" type="ORF">ALOHA_HF4000133G03ctg1g1</name>
</gene>
<dbReference type="InterPro" id="IPR027417">
    <property type="entry name" value="P-loop_NTPase"/>
</dbReference>
<dbReference type="PANTHER" id="PTHR44366:SF1">
    <property type="entry name" value="UDP-N-ACETYLGLUCOSAMINE--PEPTIDE N-ACETYLGLUCOSAMINYLTRANSFERASE 110 KDA SUBUNIT"/>
    <property type="match status" value="1"/>
</dbReference>
<dbReference type="SMART" id="SM00028">
    <property type="entry name" value="TPR"/>
    <property type="match status" value="5"/>
</dbReference>
<sequence length="452" mass="52555">MSKNMTVEKTFASAIQNHQKNNFKAAEDLYHQILEIDPNHIKTIFFLGTLSVQTKNFDRAKQMLQKTIQAQPNNVDAHNNLGVVFKEFEEFQKAKDCFEKVIQIQPKHVDALNNLGNVFKQLNEPQKAINYYQKAIEIEPSYINAHQNLMDVCEKTNHITELKNAVSNARTFFKDNPIIKLYEGILLSRNEKFVEAKNCLKLISFETNETNKEILRVSTLAKCYDRIGDTDKAFNYFKKANLLSQKTKIKNFDKNKYLQVIKIRKEFFKKSNIKKWPTLKQPDNEPSPIFLIGFPRSGTTLLDTILRSHPLIEVVEEQFMVEQLINSLNQLPNSKFENIKEIENEQIIKIRKTYFESLESQIQNKNNTKLYIDKLPLNIIHVGEIVRIFPNAKFIVSLRHPCDCVLSCFMQDFELNDAMANFLNLDDAAHLYDAVMNLWIQYTSIFSISGIL</sequence>
<proteinExistence type="predicted"/>
<dbReference type="GO" id="GO:0097363">
    <property type="term" value="F:protein O-acetylglucosaminyltransferase activity"/>
    <property type="evidence" value="ECO:0007669"/>
    <property type="project" value="TreeGrafter"/>
</dbReference>
<evidence type="ECO:0000313" key="1">
    <source>
        <dbReference type="EMBL" id="ABZ06596.1"/>
    </source>
</evidence>
<dbReference type="GO" id="GO:0006493">
    <property type="term" value="P:protein O-linked glycosylation"/>
    <property type="evidence" value="ECO:0007669"/>
    <property type="project" value="InterPro"/>
</dbReference>
<organism evidence="1">
    <name type="scientific">uncultured marine microorganism HF4000_133G03</name>
    <dbReference type="NCBI Taxonomy" id="455521"/>
    <lineage>
        <taxon>unclassified sequences</taxon>
        <taxon>environmental samples</taxon>
    </lineage>
</organism>
<reference evidence="1" key="1">
    <citation type="journal article" date="2008" name="ISME J.">
        <title>Genomic patterns of recombination, clonal divergence and environment in marine microbial populations.</title>
        <authorList>
            <person name="Konstantinidis K.T."/>
            <person name="Delong E.F."/>
        </authorList>
    </citation>
    <scope>NUCLEOTIDE SEQUENCE</scope>
</reference>
<dbReference type="InterPro" id="IPR037919">
    <property type="entry name" value="OGT"/>
</dbReference>